<dbReference type="STRING" id="4781.A0A0P1B857"/>
<keyword evidence="3" id="KW-0333">Golgi apparatus</keyword>
<evidence type="ECO:0000256" key="4">
    <source>
        <dbReference type="ARBA" id="ARBA00023329"/>
    </source>
</evidence>
<name>A0A0P1B857_PLAHL</name>
<feature type="compositionally biased region" description="Low complexity" evidence="5">
    <location>
        <begin position="183"/>
        <end position="195"/>
    </location>
</feature>
<feature type="region of interest" description="Disordered" evidence="5">
    <location>
        <begin position="156"/>
        <end position="239"/>
    </location>
</feature>
<evidence type="ECO:0000256" key="5">
    <source>
        <dbReference type="SAM" id="MobiDB-lite"/>
    </source>
</evidence>
<dbReference type="RefSeq" id="XP_024586704.1">
    <property type="nucleotide sequence ID" value="XM_024721624.1"/>
</dbReference>
<dbReference type="Pfam" id="PF01417">
    <property type="entry name" value="ENTH"/>
    <property type="match status" value="1"/>
</dbReference>
<keyword evidence="4" id="KW-0968">Cytoplasmic vesicle</keyword>
<dbReference type="Proteomes" id="UP000054928">
    <property type="component" value="Unassembled WGS sequence"/>
</dbReference>
<dbReference type="SUPFAM" id="SSF48464">
    <property type="entry name" value="ENTH/VHS domain"/>
    <property type="match status" value="1"/>
</dbReference>
<dbReference type="InterPro" id="IPR013809">
    <property type="entry name" value="ENTH"/>
</dbReference>
<comment type="subcellular location">
    <subcellularLocation>
        <location evidence="1">Cytoplasmic vesicle</location>
    </subcellularLocation>
    <subcellularLocation>
        <location evidence="2">Golgi apparatus</location>
        <location evidence="2">trans-Golgi network</location>
    </subcellularLocation>
</comment>
<protein>
    <submittedName>
        <fullName evidence="7">Epsin-like, N-terminal</fullName>
    </submittedName>
</protein>
<reference evidence="8" key="1">
    <citation type="submission" date="2014-09" db="EMBL/GenBank/DDBJ databases">
        <authorList>
            <person name="Sharma Rahul"/>
            <person name="Thines Marco"/>
        </authorList>
    </citation>
    <scope>NUCLEOTIDE SEQUENCE [LARGE SCALE GENOMIC DNA]</scope>
</reference>
<evidence type="ECO:0000256" key="3">
    <source>
        <dbReference type="ARBA" id="ARBA00023034"/>
    </source>
</evidence>
<dbReference type="GeneID" id="36403107"/>
<feature type="domain" description="ENTH" evidence="6">
    <location>
        <begin position="1"/>
        <end position="127"/>
    </location>
</feature>
<dbReference type="PROSITE" id="PS50942">
    <property type="entry name" value="ENTH"/>
    <property type="match status" value="1"/>
</dbReference>
<dbReference type="AlphaFoldDB" id="A0A0P1B857"/>
<dbReference type="InterPro" id="IPR039273">
    <property type="entry name" value="TEPSIN"/>
</dbReference>
<dbReference type="InterPro" id="IPR035802">
    <property type="entry name" value="ENTH/VHS_tepsin"/>
</dbReference>
<dbReference type="OMA" id="YVVLWER"/>
<accession>A0A0P1B857</accession>
<organism evidence="7 8">
    <name type="scientific">Plasmopara halstedii</name>
    <name type="common">Downy mildew of sunflower</name>
    <dbReference type="NCBI Taxonomy" id="4781"/>
    <lineage>
        <taxon>Eukaryota</taxon>
        <taxon>Sar</taxon>
        <taxon>Stramenopiles</taxon>
        <taxon>Oomycota</taxon>
        <taxon>Peronosporomycetes</taxon>
        <taxon>Peronosporales</taxon>
        <taxon>Peronosporaceae</taxon>
        <taxon>Plasmopara</taxon>
    </lineage>
</organism>
<evidence type="ECO:0000313" key="8">
    <source>
        <dbReference type="Proteomes" id="UP000054928"/>
    </source>
</evidence>
<dbReference type="EMBL" id="CCYD01003101">
    <property type="protein sequence ID" value="CEG50335.1"/>
    <property type="molecule type" value="Genomic_DNA"/>
</dbReference>
<dbReference type="CDD" id="cd03572">
    <property type="entry name" value="ENTH_like_Tepsin"/>
    <property type="match status" value="1"/>
</dbReference>
<evidence type="ECO:0000256" key="1">
    <source>
        <dbReference type="ARBA" id="ARBA00004541"/>
    </source>
</evidence>
<proteinExistence type="predicted"/>
<keyword evidence="8" id="KW-1185">Reference proteome</keyword>
<dbReference type="Gene3D" id="1.25.40.90">
    <property type="match status" value="1"/>
</dbReference>
<dbReference type="PANTHER" id="PTHR21514:SF0">
    <property type="entry name" value="AP-4 COMPLEX ACCESSORY SUBUNIT TEPSIN"/>
    <property type="match status" value="1"/>
</dbReference>
<evidence type="ECO:0000259" key="6">
    <source>
        <dbReference type="PROSITE" id="PS50942"/>
    </source>
</evidence>
<dbReference type="InterPro" id="IPR008942">
    <property type="entry name" value="ENTH_VHS"/>
</dbReference>
<dbReference type="OrthoDB" id="118154at2759"/>
<dbReference type="PANTHER" id="PTHR21514">
    <property type="entry name" value="AP-4 COMPLEX ACCESSORY SUBUNIT TEPSIN"/>
    <property type="match status" value="1"/>
</dbReference>
<evidence type="ECO:0000256" key="2">
    <source>
        <dbReference type="ARBA" id="ARBA00004601"/>
    </source>
</evidence>
<sequence>MDKALLTRATSKDDTPTPGYLYGEIARMTQHSYETCSKVQDFLLNRVKNKHHTIKYKALQVIKHVCREGRVDFKREMQRHIPAIKECLQVRGMPDPLKGDEYYRRVRDAAKEVLDAIYDTDNTPGLGGLGMSARIQGVGVNPNDNNAGGNSGWSSKIWGGKNSNDSSLPPPPMAGPPTGGFNGAAPPGAPYGYPTDPNQGTYGGPQPYGRQLPYGQQQPDFSNPGSYGGPGAGNPPYGGAPPLQYGGFCYGATVLGNPDR</sequence>
<evidence type="ECO:0000313" key="7">
    <source>
        <dbReference type="EMBL" id="CEG50335.1"/>
    </source>
</evidence>
<dbReference type="GO" id="GO:0031410">
    <property type="term" value="C:cytoplasmic vesicle"/>
    <property type="evidence" value="ECO:0007669"/>
    <property type="project" value="UniProtKB-SubCell"/>
</dbReference>
<dbReference type="GO" id="GO:0032588">
    <property type="term" value="C:trans-Golgi network membrane"/>
    <property type="evidence" value="ECO:0007669"/>
    <property type="project" value="TreeGrafter"/>
</dbReference>